<sequence>MSVYSITSRNNALISNFVGGFRWQNQYPWCIIEFSKKSRKTKKKKNDGKRDVFRKTSFRPNRSFYIVVIQKRQKLITVFQFILQLHLEDYYLFCKSNSNLLVVFITNIYKNTSLYLFFNNFSKKLLGMLHLYFKFILIEISSNVSSDV</sequence>
<evidence type="ECO:0000313" key="1">
    <source>
        <dbReference type="EMBL" id="KAF0752469.1"/>
    </source>
</evidence>
<gene>
    <name evidence="1" type="ORF">FWK35_00021842</name>
</gene>
<dbReference type="Proteomes" id="UP000478052">
    <property type="component" value="Unassembled WGS sequence"/>
</dbReference>
<comment type="caution">
    <text evidence="1">The sequence shown here is derived from an EMBL/GenBank/DDBJ whole genome shotgun (WGS) entry which is preliminary data.</text>
</comment>
<organism evidence="1 2">
    <name type="scientific">Aphis craccivora</name>
    <name type="common">Cowpea aphid</name>
    <dbReference type="NCBI Taxonomy" id="307492"/>
    <lineage>
        <taxon>Eukaryota</taxon>
        <taxon>Metazoa</taxon>
        <taxon>Ecdysozoa</taxon>
        <taxon>Arthropoda</taxon>
        <taxon>Hexapoda</taxon>
        <taxon>Insecta</taxon>
        <taxon>Pterygota</taxon>
        <taxon>Neoptera</taxon>
        <taxon>Paraneoptera</taxon>
        <taxon>Hemiptera</taxon>
        <taxon>Sternorrhyncha</taxon>
        <taxon>Aphidomorpha</taxon>
        <taxon>Aphidoidea</taxon>
        <taxon>Aphididae</taxon>
        <taxon>Aphidini</taxon>
        <taxon>Aphis</taxon>
        <taxon>Aphis</taxon>
    </lineage>
</organism>
<accession>A0A6G0YAW1</accession>
<protein>
    <submittedName>
        <fullName evidence="1">Uncharacterized protein</fullName>
    </submittedName>
</protein>
<proteinExistence type="predicted"/>
<name>A0A6G0YAW1_APHCR</name>
<dbReference type="AlphaFoldDB" id="A0A6G0YAW1"/>
<reference evidence="1 2" key="1">
    <citation type="submission" date="2019-08" db="EMBL/GenBank/DDBJ databases">
        <title>Whole genome of Aphis craccivora.</title>
        <authorList>
            <person name="Voronova N.V."/>
            <person name="Shulinski R.S."/>
            <person name="Bandarenka Y.V."/>
            <person name="Zhorov D.G."/>
            <person name="Warner D."/>
        </authorList>
    </citation>
    <scope>NUCLEOTIDE SEQUENCE [LARGE SCALE GENOMIC DNA]</scope>
    <source>
        <strain evidence="1">180601</strain>
        <tissue evidence="1">Whole Body</tissue>
    </source>
</reference>
<keyword evidence="2" id="KW-1185">Reference proteome</keyword>
<dbReference type="EMBL" id="VUJU01005044">
    <property type="protein sequence ID" value="KAF0752469.1"/>
    <property type="molecule type" value="Genomic_DNA"/>
</dbReference>
<evidence type="ECO:0000313" key="2">
    <source>
        <dbReference type="Proteomes" id="UP000478052"/>
    </source>
</evidence>